<evidence type="ECO:0000313" key="7">
    <source>
        <dbReference type="EMBL" id="CAG8609090.1"/>
    </source>
</evidence>
<dbReference type="FunFam" id="4.10.1000.10:FF:000001">
    <property type="entry name" value="zinc finger CCCH domain-containing protein 15-like"/>
    <property type="match status" value="2"/>
</dbReference>
<dbReference type="GO" id="GO:0010468">
    <property type="term" value="P:regulation of gene expression"/>
    <property type="evidence" value="ECO:0007669"/>
    <property type="project" value="UniProtKB-ARBA"/>
</dbReference>
<dbReference type="EMBL" id="CAJVPL010002396">
    <property type="protein sequence ID" value="CAG8609090.1"/>
    <property type="molecule type" value="Genomic_DNA"/>
</dbReference>
<evidence type="ECO:0000256" key="1">
    <source>
        <dbReference type="ARBA" id="ARBA00022723"/>
    </source>
</evidence>
<organism evidence="7 8">
    <name type="scientific">Ambispora gerdemannii</name>
    <dbReference type="NCBI Taxonomy" id="144530"/>
    <lineage>
        <taxon>Eukaryota</taxon>
        <taxon>Fungi</taxon>
        <taxon>Fungi incertae sedis</taxon>
        <taxon>Mucoromycota</taxon>
        <taxon>Glomeromycotina</taxon>
        <taxon>Glomeromycetes</taxon>
        <taxon>Archaeosporales</taxon>
        <taxon>Ambisporaceae</taxon>
        <taxon>Ambispora</taxon>
    </lineage>
</organism>
<dbReference type="Proteomes" id="UP000789831">
    <property type="component" value="Unassembled WGS sequence"/>
</dbReference>
<evidence type="ECO:0000256" key="3">
    <source>
        <dbReference type="ARBA" id="ARBA00022771"/>
    </source>
</evidence>
<dbReference type="PROSITE" id="PS50103">
    <property type="entry name" value="ZF_C3H1"/>
    <property type="match status" value="3"/>
</dbReference>
<dbReference type="InterPro" id="IPR000571">
    <property type="entry name" value="Znf_CCCH"/>
</dbReference>
<dbReference type="FunFam" id="4.10.1000.10:FF:000003">
    <property type="entry name" value="Zinc finger CCCH domain-containing protein"/>
    <property type="match status" value="1"/>
</dbReference>
<dbReference type="OrthoDB" id="410307at2759"/>
<dbReference type="GO" id="GO:0008270">
    <property type="term" value="F:zinc ion binding"/>
    <property type="evidence" value="ECO:0007669"/>
    <property type="project" value="UniProtKB-KW"/>
</dbReference>
<sequence length="192" mass="22552">MSTFYKTELCRNWQQKGTCPYGTKCQFAHGDIELQKVKPFYYPPPPPPPLPMNKFNVRYEKSALYKTEICRNWQETGTCRYGSICQFAHGENELQRFKPYFIHKINNLQVEKSALYKTEICRNWKEKGTCRYGTKCQFAHGENELVQTHLVQNQVQTLVKHDNNIQTNIQANMQTTMQTTMQPTMQPNIQTN</sequence>
<dbReference type="GO" id="GO:0003729">
    <property type="term" value="F:mRNA binding"/>
    <property type="evidence" value="ECO:0007669"/>
    <property type="project" value="InterPro"/>
</dbReference>
<dbReference type="PANTHER" id="PTHR12547">
    <property type="entry name" value="CCCH ZINC FINGER/TIS11-RELATED"/>
    <property type="match status" value="1"/>
</dbReference>
<evidence type="ECO:0000256" key="4">
    <source>
        <dbReference type="ARBA" id="ARBA00022833"/>
    </source>
</evidence>
<dbReference type="SUPFAM" id="SSF90229">
    <property type="entry name" value="CCCH zinc finger"/>
    <property type="match status" value="3"/>
</dbReference>
<keyword evidence="8" id="KW-1185">Reference proteome</keyword>
<comment type="caution">
    <text evidence="7">The sequence shown here is derived from an EMBL/GenBank/DDBJ whole genome shotgun (WGS) entry which is preliminary data.</text>
</comment>
<evidence type="ECO:0000313" key="8">
    <source>
        <dbReference type="Proteomes" id="UP000789831"/>
    </source>
</evidence>
<dbReference type="InterPro" id="IPR045877">
    <property type="entry name" value="ZFP36-like"/>
</dbReference>
<evidence type="ECO:0000259" key="6">
    <source>
        <dbReference type="PROSITE" id="PS50103"/>
    </source>
</evidence>
<feature type="zinc finger region" description="C3H1-type" evidence="5">
    <location>
        <begin position="4"/>
        <end position="32"/>
    </location>
</feature>
<feature type="domain" description="C3H1-type" evidence="6">
    <location>
        <begin position="64"/>
        <end position="92"/>
    </location>
</feature>
<dbReference type="GO" id="GO:0051252">
    <property type="term" value="P:regulation of RNA metabolic process"/>
    <property type="evidence" value="ECO:0007669"/>
    <property type="project" value="UniProtKB-ARBA"/>
</dbReference>
<keyword evidence="2" id="KW-0677">Repeat</keyword>
<dbReference type="InterPro" id="IPR036855">
    <property type="entry name" value="Znf_CCCH_sf"/>
</dbReference>
<protein>
    <submittedName>
        <fullName evidence="7">10403_t:CDS:1</fullName>
    </submittedName>
</protein>
<dbReference type="Gene3D" id="4.10.1000.10">
    <property type="entry name" value="Zinc finger, CCCH-type"/>
    <property type="match status" value="3"/>
</dbReference>
<keyword evidence="1 5" id="KW-0479">Metal-binding</keyword>
<feature type="domain" description="C3H1-type" evidence="6">
    <location>
        <begin position="115"/>
        <end position="143"/>
    </location>
</feature>
<evidence type="ECO:0000256" key="2">
    <source>
        <dbReference type="ARBA" id="ARBA00022737"/>
    </source>
</evidence>
<proteinExistence type="predicted"/>
<accession>A0A9N9CMN8</accession>
<feature type="zinc finger region" description="C3H1-type" evidence="5">
    <location>
        <begin position="64"/>
        <end position="92"/>
    </location>
</feature>
<reference evidence="7" key="1">
    <citation type="submission" date="2021-06" db="EMBL/GenBank/DDBJ databases">
        <authorList>
            <person name="Kallberg Y."/>
            <person name="Tangrot J."/>
            <person name="Rosling A."/>
        </authorList>
    </citation>
    <scope>NUCLEOTIDE SEQUENCE</scope>
    <source>
        <strain evidence="7">MT106</strain>
    </source>
</reference>
<dbReference type="SMART" id="SM00356">
    <property type="entry name" value="ZnF_C3H1"/>
    <property type="match status" value="3"/>
</dbReference>
<dbReference type="Pfam" id="PF00642">
    <property type="entry name" value="zf-CCCH"/>
    <property type="match status" value="3"/>
</dbReference>
<keyword evidence="4 5" id="KW-0862">Zinc</keyword>
<gene>
    <name evidence="7" type="ORF">AGERDE_LOCUS9499</name>
</gene>
<feature type="zinc finger region" description="C3H1-type" evidence="5">
    <location>
        <begin position="115"/>
        <end position="143"/>
    </location>
</feature>
<evidence type="ECO:0000256" key="5">
    <source>
        <dbReference type="PROSITE-ProRule" id="PRU00723"/>
    </source>
</evidence>
<name>A0A9N9CMN8_9GLOM</name>
<keyword evidence="3 5" id="KW-0863">Zinc-finger</keyword>
<feature type="domain" description="C3H1-type" evidence="6">
    <location>
        <begin position="4"/>
        <end position="32"/>
    </location>
</feature>
<dbReference type="PANTHER" id="PTHR12547:SF18">
    <property type="entry name" value="PROTEIN TIS11"/>
    <property type="match status" value="1"/>
</dbReference>
<dbReference type="AlphaFoldDB" id="A0A9N9CMN8"/>